<dbReference type="SUPFAM" id="SSF53474">
    <property type="entry name" value="alpha/beta-Hydrolases"/>
    <property type="match status" value="1"/>
</dbReference>
<comment type="caution">
    <text evidence="2">The sequence shown here is derived from an EMBL/GenBank/DDBJ whole genome shotgun (WGS) entry which is preliminary data.</text>
</comment>
<dbReference type="Pfam" id="PF20408">
    <property type="entry name" value="Abhydrolase_11"/>
    <property type="match status" value="1"/>
</dbReference>
<evidence type="ECO:0000313" key="3">
    <source>
        <dbReference type="Proteomes" id="UP000231282"/>
    </source>
</evidence>
<evidence type="ECO:0000259" key="1">
    <source>
        <dbReference type="Pfam" id="PF20408"/>
    </source>
</evidence>
<dbReference type="Proteomes" id="UP000231282">
    <property type="component" value="Unassembled WGS sequence"/>
</dbReference>
<dbReference type="EMBL" id="PEZH01000042">
    <property type="protein sequence ID" value="PIS15027.1"/>
    <property type="molecule type" value="Genomic_DNA"/>
</dbReference>
<dbReference type="Gene3D" id="3.40.50.1820">
    <property type="entry name" value="alpha/beta hydrolase"/>
    <property type="match status" value="1"/>
</dbReference>
<proteinExistence type="predicted"/>
<dbReference type="InterPro" id="IPR029058">
    <property type="entry name" value="AB_hydrolase_fold"/>
</dbReference>
<dbReference type="AlphaFoldDB" id="A0A2H0WQX8"/>
<reference evidence="3" key="1">
    <citation type="submission" date="2017-09" db="EMBL/GenBank/DDBJ databases">
        <title>Depth-based differentiation of microbial function through sediment-hosted aquifers and enrichment of novel symbionts in the deep terrestrial subsurface.</title>
        <authorList>
            <person name="Probst A.J."/>
            <person name="Ladd B."/>
            <person name="Jarett J.K."/>
            <person name="Geller-Mcgrath D.E."/>
            <person name="Sieber C.M.K."/>
            <person name="Emerson J.B."/>
            <person name="Anantharaman K."/>
            <person name="Thomas B.C."/>
            <person name="Malmstrom R."/>
            <person name="Stieglmeier M."/>
            <person name="Klingl A."/>
            <person name="Woyke T."/>
            <person name="Ryan C.M."/>
            <person name="Banfield J.F."/>
        </authorList>
    </citation>
    <scope>NUCLEOTIDE SEQUENCE [LARGE SCALE GENOMIC DNA]</scope>
</reference>
<name>A0A2H0WQX8_9BACT</name>
<organism evidence="2 3">
    <name type="scientific">Candidatus Shapirobacteria bacterium CG09_land_8_20_14_0_10_38_17</name>
    <dbReference type="NCBI Taxonomy" id="1974884"/>
    <lineage>
        <taxon>Bacteria</taxon>
        <taxon>Candidatus Shapironibacteriota</taxon>
    </lineage>
</organism>
<evidence type="ECO:0000313" key="2">
    <source>
        <dbReference type="EMBL" id="PIS15027.1"/>
    </source>
</evidence>
<dbReference type="InterPro" id="IPR046879">
    <property type="entry name" value="KANL3/Tex30_Abhydrolase"/>
</dbReference>
<feature type="domain" description="KANL3/Tex30 alpha/beta hydrolase-like" evidence="1">
    <location>
        <begin position="24"/>
        <end position="198"/>
    </location>
</feature>
<gene>
    <name evidence="2" type="ORF">COT63_02205</name>
</gene>
<sequence length="199" mass="22448">MIPNFKYFYNHKAENLEVILPGISQGMDSGFINKIIEVCWSKGDSVVTFNFPFFERGKENSSGPELIEEIEALRVVLDYCQSDNYRNIILIGKSLGGVVAGAYLKKLSPEQKRKFSLVIFGYDIGYIDIKDFSGKIIIVQGSEDKFGDVEAVKKDMHGATSKCVTYLSVEGADHSYRIPETKEPFYEDEAIKTAFKQIK</sequence>
<accession>A0A2H0WQX8</accession>
<protein>
    <recommendedName>
        <fullName evidence="1">KANL3/Tex30 alpha/beta hydrolase-like domain-containing protein</fullName>
    </recommendedName>
</protein>